<evidence type="ECO:0000259" key="2">
    <source>
        <dbReference type="Pfam" id="PF01738"/>
    </source>
</evidence>
<dbReference type="PANTHER" id="PTHR46623:SF6">
    <property type="entry name" value="ALPHA_BETA-HYDROLASES SUPERFAMILY PROTEIN"/>
    <property type="match status" value="1"/>
</dbReference>
<reference evidence="4" key="1">
    <citation type="journal article" date="2019" name="Int. J. Syst. Evol. Microbiol.">
        <title>The Global Catalogue of Microorganisms (GCM) 10K type strain sequencing project: providing services to taxonomists for standard genome sequencing and annotation.</title>
        <authorList>
            <consortium name="The Broad Institute Genomics Platform"/>
            <consortium name="The Broad Institute Genome Sequencing Center for Infectious Disease"/>
            <person name="Wu L."/>
            <person name="Ma J."/>
        </authorList>
    </citation>
    <scope>NUCLEOTIDE SEQUENCE [LARGE SCALE GENOMIC DNA]</scope>
    <source>
        <strain evidence="4">JCM 14559</strain>
    </source>
</reference>
<dbReference type="Proteomes" id="UP001500897">
    <property type="component" value="Unassembled WGS sequence"/>
</dbReference>
<gene>
    <name evidence="3" type="ORF">GCM10009759_15170</name>
</gene>
<evidence type="ECO:0000313" key="4">
    <source>
        <dbReference type="Proteomes" id="UP001500897"/>
    </source>
</evidence>
<dbReference type="Pfam" id="PF01738">
    <property type="entry name" value="DLH"/>
    <property type="match status" value="1"/>
</dbReference>
<dbReference type="SUPFAM" id="SSF53597">
    <property type="entry name" value="Dihydrofolate reductase-like"/>
    <property type="match status" value="1"/>
</dbReference>
<dbReference type="InterPro" id="IPR029058">
    <property type="entry name" value="AB_hydrolase_fold"/>
</dbReference>
<dbReference type="Gene3D" id="3.40.50.1820">
    <property type="entry name" value="alpha/beta hydrolase"/>
    <property type="match status" value="1"/>
</dbReference>
<keyword evidence="4" id="KW-1185">Reference proteome</keyword>
<dbReference type="Gene3D" id="3.40.430.10">
    <property type="entry name" value="Dihydrofolate Reductase, subunit A"/>
    <property type="match status" value="1"/>
</dbReference>
<dbReference type="SUPFAM" id="SSF53474">
    <property type="entry name" value="alpha/beta-Hydrolases"/>
    <property type="match status" value="1"/>
</dbReference>
<name>A0ABP5I1P1_9ACTN</name>
<dbReference type="InterPro" id="IPR024072">
    <property type="entry name" value="DHFR-like_dom_sf"/>
</dbReference>
<dbReference type="InterPro" id="IPR002925">
    <property type="entry name" value="Dienelactn_hydro"/>
</dbReference>
<evidence type="ECO:0000313" key="3">
    <source>
        <dbReference type="EMBL" id="GAA2091014.1"/>
    </source>
</evidence>
<sequence length="397" mass="41446">MPPFPGVAFAAVHERGDPGRVAGAVRAPGVDDPAVRRVRSDPLGLVRVLKRQPDGGDLRLCGGDILAAQLLAEIDELVLKRYPVVAGGGLPRSPGRCARARSPGGDPHFQPRRHRHHLPPRRVTWLHRARPGAGPHEGDQRTMNTADVTTRWVRPAEGGPELFLAAPADGAPVATVVVGQELFGVTSWVRGVCERLAAAGYAAVAPDFYGREAERVELPYDDTGRVEGFELLGSLTAEQVTADTAAALALGASLGGGPGRAFVGFSVGGHLGLLAGTRLPLDVVAACYPTWTLEGGTPLADDHPPLTERGAAALAAHGTTVLGLVGAEDHIVPPEQWERITERLTTAGVGHDLVTYAGVPHGFLCADRPATHRPAETADAFARILAALAGLSAVPTV</sequence>
<dbReference type="InterPro" id="IPR051049">
    <property type="entry name" value="Dienelactone_hydrolase-like"/>
</dbReference>
<organism evidence="3 4">
    <name type="scientific">Kitasatospora saccharophila</name>
    <dbReference type="NCBI Taxonomy" id="407973"/>
    <lineage>
        <taxon>Bacteria</taxon>
        <taxon>Bacillati</taxon>
        <taxon>Actinomycetota</taxon>
        <taxon>Actinomycetes</taxon>
        <taxon>Kitasatosporales</taxon>
        <taxon>Streptomycetaceae</taxon>
        <taxon>Kitasatospora</taxon>
    </lineage>
</organism>
<proteinExistence type="predicted"/>
<protein>
    <recommendedName>
        <fullName evidence="2">Dienelactone hydrolase domain-containing protein</fullName>
    </recommendedName>
</protein>
<dbReference type="EMBL" id="BAAANS010000007">
    <property type="protein sequence ID" value="GAA2091014.1"/>
    <property type="molecule type" value="Genomic_DNA"/>
</dbReference>
<feature type="domain" description="Dienelactone hydrolase" evidence="2">
    <location>
        <begin position="164"/>
        <end position="387"/>
    </location>
</feature>
<evidence type="ECO:0000256" key="1">
    <source>
        <dbReference type="SAM" id="MobiDB-lite"/>
    </source>
</evidence>
<feature type="region of interest" description="Disordered" evidence="1">
    <location>
        <begin position="93"/>
        <end position="115"/>
    </location>
</feature>
<dbReference type="PANTHER" id="PTHR46623">
    <property type="entry name" value="CARBOXYMETHYLENEBUTENOLIDASE-RELATED"/>
    <property type="match status" value="1"/>
</dbReference>
<accession>A0ABP5I1P1</accession>
<comment type="caution">
    <text evidence="3">The sequence shown here is derived from an EMBL/GenBank/DDBJ whole genome shotgun (WGS) entry which is preliminary data.</text>
</comment>